<comment type="caution">
    <text evidence="6">The sequence shown here is derived from an EMBL/GenBank/DDBJ whole genome shotgun (WGS) entry which is preliminary data.</text>
</comment>
<evidence type="ECO:0000256" key="3">
    <source>
        <dbReference type="ARBA" id="ARBA00022490"/>
    </source>
</evidence>
<dbReference type="PANTHER" id="PTHR10168">
    <property type="entry name" value="GLUTAREDOXIN"/>
    <property type="match status" value="1"/>
</dbReference>
<dbReference type="CDD" id="cd03419">
    <property type="entry name" value="GRX_GRXh_1_2_like"/>
    <property type="match status" value="1"/>
</dbReference>
<keyword evidence="7" id="KW-1185">Reference proteome</keyword>
<evidence type="ECO:0000313" key="6">
    <source>
        <dbReference type="EMBL" id="KAG5567669.1"/>
    </source>
</evidence>
<dbReference type="EMBL" id="JACTNZ010000001">
    <property type="protein sequence ID" value="KAG5567669.1"/>
    <property type="molecule type" value="Genomic_DNA"/>
</dbReference>
<keyword evidence="3" id="KW-0963">Cytoplasm</keyword>
<dbReference type="Gene3D" id="3.40.30.10">
    <property type="entry name" value="Glutaredoxin"/>
    <property type="match status" value="1"/>
</dbReference>
<dbReference type="AlphaFoldDB" id="A0AAV6LTQ9"/>
<dbReference type="InterPro" id="IPR002109">
    <property type="entry name" value="Glutaredoxin"/>
</dbReference>
<proteinExistence type="inferred from homology"/>
<dbReference type="PROSITE" id="PS51354">
    <property type="entry name" value="GLUTAREDOXIN_2"/>
    <property type="match status" value="1"/>
</dbReference>
<dbReference type="InterPro" id="IPR011905">
    <property type="entry name" value="GlrX-like_pln_2"/>
</dbReference>
<dbReference type="Pfam" id="PF00462">
    <property type="entry name" value="Glutaredoxin"/>
    <property type="match status" value="1"/>
</dbReference>
<dbReference type="Proteomes" id="UP000823749">
    <property type="component" value="Chromosome 1"/>
</dbReference>
<comment type="similarity">
    <text evidence="2">Belongs to the glutaredoxin family. CC-type subfamily.</text>
</comment>
<comment type="subcellular location">
    <subcellularLocation>
        <location evidence="1">Cytoplasm</location>
    </subcellularLocation>
</comment>
<accession>A0AAV6LTQ9</accession>
<name>A0AAV6LTQ9_9ERIC</name>
<evidence type="ECO:0000256" key="4">
    <source>
        <dbReference type="ARBA" id="ARBA00023284"/>
    </source>
</evidence>
<gene>
    <name evidence="6" type="ORF">RHGRI_003014</name>
</gene>
<organism evidence="6 7">
    <name type="scientific">Rhododendron griersonianum</name>
    <dbReference type="NCBI Taxonomy" id="479676"/>
    <lineage>
        <taxon>Eukaryota</taxon>
        <taxon>Viridiplantae</taxon>
        <taxon>Streptophyta</taxon>
        <taxon>Embryophyta</taxon>
        <taxon>Tracheophyta</taxon>
        <taxon>Spermatophyta</taxon>
        <taxon>Magnoliopsida</taxon>
        <taxon>eudicotyledons</taxon>
        <taxon>Gunneridae</taxon>
        <taxon>Pentapetalae</taxon>
        <taxon>asterids</taxon>
        <taxon>Ericales</taxon>
        <taxon>Ericaceae</taxon>
        <taxon>Ericoideae</taxon>
        <taxon>Rhodoreae</taxon>
        <taxon>Rhododendron</taxon>
    </lineage>
</organism>
<evidence type="ECO:0000256" key="2">
    <source>
        <dbReference type="ARBA" id="ARBA00007568"/>
    </source>
</evidence>
<reference evidence="6" key="1">
    <citation type="submission" date="2020-08" db="EMBL/GenBank/DDBJ databases">
        <title>Plant Genome Project.</title>
        <authorList>
            <person name="Zhang R.-G."/>
        </authorList>
    </citation>
    <scope>NUCLEOTIDE SEQUENCE</scope>
    <source>
        <strain evidence="6">WSP0</strain>
        <tissue evidence="6">Leaf</tissue>
    </source>
</reference>
<dbReference type="SUPFAM" id="SSF52833">
    <property type="entry name" value="Thioredoxin-like"/>
    <property type="match status" value="1"/>
</dbReference>
<dbReference type="InterPro" id="IPR036249">
    <property type="entry name" value="Thioredoxin-like_sf"/>
</dbReference>
<feature type="domain" description="Glutaredoxin" evidence="5">
    <location>
        <begin position="14"/>
        <end position="73"/>
    </location>
</feature>
<protein>
    <recommendedName>
        <fullName evidence="5">Glutaredoxin domain-containing protein</fullName>
    </recommendedName>
</protein>
<sequence>MDRIRDLASKKAAVIYTKSSCRMCHNIKQLFYELGASPAIHELDQEPSGREMEKALQKLGCSPSVPVVFIAGEDMLAHGSLKKQFGGRWRGFYSSMFVLKTASLEATFRKERTNIITRVTCTDMHVLVSELKQICCLSKYFWLQHD</sequence>
<evidence type="ECO:0000256" key="1">
    <source>
        <dbReference type="ARBA" id="ARBA00004496"/>
    </source>
</evidence>
<evidence type="ECO:0000259" key="5">
    <source>
        <dbReference type="Pfam" id="PF00462"/>
    </source>
</evidence>
<dbReference type="GO" id="GO:0005737">
    <property type="term" value="C:cytoplasm"/>
    <property type="evidence" value="ECO:0007669"/>
    <property type="project" value="UniProtKB-SubCell"/>
</dbReference>
<evidence type="ECO:0000313" key="7">
    <source>
        <dbReference type="Proteomes" id="UP000823749"/>
    </source>
</evidence>
<keyword evidence="4" id="KW-0676">Redox-active center</keyword>